<comment type="subcellular location">
    <subcellularLocation>
        <location evidence="1">Cell membrane</location>
        <topology evidence="1">Multi-pass membrane protein</topology>
    </subcellularLocation>
</comment>
<dbReference type="PANTHER" id="PTHR43528:SF7">
    <property type="entry name" value="MFS TRANSPORTER"/>
    <property type="match status" value="1"/>
</dbReference>
<dbReference type="Proteomes" id="UP000672657">
    <property type="component" value="Unassembled WGS sequence"/>
</dbReference>
<evidence type="ECO:0000256" key="8">
    <source>
        <dbReference type="SAM" id="Phobius"/>
    </source>
</evidence>
<feature type="transmembrane region" description="Helical" evidence="8">
    <location>
        <begin position="182"/>
        <end position="201"/>
    </location>
</feature>
<evidence type="ECO:0000259" key="9">
    <source>
        <dbReference type="PROSITE" id="PS50850"/>
    </source>
</evidence>
<evidence type="ECO:0000256" key="6">
    <source>
        <dbReference type="ARBA" id="ARBA00022989"/>
    </source>
</evidence>
<organism evidence="10 11">
    <name type="scientific">Cupriavidus numazuensis</name>
    <dbReference type="NCBI Taxonomy" id="221992"/>
    <lineage>
        <taxon>Bacteria</taxon>
        <taxon>Pseudomonadati</taxon>
        <taxon>Pseudomonadota</taxon>
        <taxon>Betaproteobacteria</taxon>
        <taxon>Burkholderiales</taxon>
        <taxon>Burkholderiaceae</taxon>
        <taxon>Cupriavidus</taxon>
    </lineage>
</organism>
<dbReference type="Gene3D" id="1.20.1250.20">
    <property type="entry name" value="MFS general substrate transporter like domains"/>
    <property type="match status" value="2"/>
</dbReference>
<feature type="transmembrane region" description="Helical" evidence="8">
    <location>
        <begin position="54"/>
        <end position="71"/>
    </location>
</feature>
<evidence type="ECO:0000256" key="7">
    <source>
        <dbReference type="ARBA" id="ARBA00023136"/>
    </source>
</evidence>
<dbReference type="PANTHER" id="PTHR43528">
    <property type="entry name" value="ALPHA-KETOGLUTARATE PERMEASE"/>
    <property type="match status" value="1"/>
</dbReference>
<dbReference type="RefSeq" id="WP_211952827.1">
    <property type="nucleotide sequence ID" value="NZ_CAJPVI010000008.1"/>
</dbReference>
<evidence type="ECO:0000313" key="11">
    <source>
        <dbReference type="Proteomes" id="UP000672657"/>
    </source>
</evidence>
<dbReference type="InterPro" id="IPR051084">
    <property type="entry name" value="H+-coupled_symporters"/>
</dbReference>
<evidence type="ECO:0000256" key="2">
    <source>
        <dbReference type="ARBA" id="ARBA00022448"/>
    </source>
</evidence>
<feature type="transmembrane region" description="Helical" evidence="8">
    <location>
        <begin position="397"/>
        <end position="414"/>
    </location>
</feature>
<feature type="domain" description="Major facilitator superfamily (MFS) profile" evidence="9">
    <location>
        <begin position="9"/>
        <end position="421"/>
    </location>
</feature>
<dbReference type="InterPro" id="IPR020846">
    <property type="entry name" value="MFS_dom"/>
</dbReference>
<feature type="transmembrane region" description="Helical" evidence="8">
    <location>
        <begin position="272"/>
        <end position="292"/>
    </location>
</feature>
<feature type="transmembrane region" description="Helical" evidence="8">
    <location>
        <begin position="12"/>
        <end position="34"/>
    </location>
</feature>
<evidence type="ECO:0000256" key="5">
    <source>
        <dbReference type="ARBA" id="ARBA00022847"/>
    </source>
</evidence>
<feature type="transmembrane region" description="Helical" evidence="8">
    <location>
        <begin position="334"/>
        <end position="358"/>
    </location>
</feature>
<gene>
    <name evidence="10" type="primary">proP_2</name>
    <name evidence="10" type="ORF">LMG26411_01695</name>
</gene>
<evidence type="ECO:0000256" key="4">
    <source>
        <dbReference type="ARBA" id="ARBA00022692"/>
    </source>
</evidence>
<keyword evidence="3" id="KW-1003">Cell membrane</keyword>
<feature type="transmembrane region" description="Helical" evidence="8">
    <location>
        <begin position="370"/>
        <end position="391"/>
    </location>
</feature>
<dbReference type="PROSITE" id="PS50850">
    <property type="entry name" value="MFS"/>
    <property type="match status" value="1"/>
</dbReference>
<feature type="transmembrane region" description="Helical" evidence="8">
    <location>
        <begin position="155"/>
        <end position="176"/>
    </location>
</feature>
<dbReference type="EMBL" id="CAJPVI010000008">
    <property type="protein sequence ID" value="CAG2139356.1"/>
    <property type="molecule type" value="Genomic_DNA"/>
</dbReference>
<feature type="transmembrane region" description="Helical" evidence="8">
    <location>
        <begin position="83"/>
        <end position="103"/>
    </location>
</feature>
<keyword evidence="4 8" id="KW-0812">Transmembrane</keyword>
<dbReference type="SUPFAM" id="SSF103473">
    <property type="entry name" value="MFS general substrate transporter"/>
    <property type="match status" value="1"/>
</dbReference>
<keyword evidence="2" id="KW-0813">Transport</keyword>
<evidence type="ECO:0000313" key="10">
    <source>
        <dbReference type="EMBL" id="CAG2139356.1"/>
    </source>
</evidence>
<dbReference type="Pfam" id="PF07690">
    <property type="entry name" value="MFS_1"/>
    <property type="match status" value="1"/>
</dbReference>
<dbReference type="InterPro" id="IPR036259">
    <property type="entry name" value="MFS_trans_sf"/>
</dbReference>
<comment type="caution">
    <text evidence="10">The sequence shown here is derived from an EMBL/GenBank/DDBJ whole genome shotgun (WGS) entry which is preliminary data.</text>
</comment>
<sequence length="440" mass="46375">MIHRKEARTLGLAALGAMLEYYDFVIFLFVAAAISETFFPPGVSPWVSQMQTLGIFAVGYLVRPVAGIVLAHFADLFGRKKMFIFLMILMAVPTFLIGVLPTYEQVGVLAPLALLVLRALQGCAVGGEFPGAAVFVSEHASPSRLGTASGTMHGIVLAGLLLGTGAAAASAYIASATGIPSLAWRLPFIVGGLFGLTASYLRRQLEESPLYAGIQQSRQLAKSTPISIVLKEHADACLFGLALGFTMAIGTVVFFQYMPTLLATQYGVPRQAALQANMWGSFALCLSMPFWGRLSDKLGWARSLGVGALAMLVASIGFFQWLPGVLGGQGSLPLLFALPGVALGSVVALVPGLVSALFPTHVRQSGYAVPYNVGAALFGGLTPLALAWMVRAYGPEAAMYPVMATAVVTAVLAFKVRDMRLYLGVVEPQAEPVATAREAA</sequence>
<name>A0ABM8TDU5_9BURK</name>
<evidence type="ECO:0000256" key="3">
    <source>
        <dbReference type="ARBA" id="ARBA00022475"/>
    </source>
</evidence>
<keyword evidence="11" id="KW-1185">Reference proteome</keyword>
<dbReference type="InterPro" id="IPR011701">
    <property type="entry name" value="MFS"/>
</dbReference>
<accession>A0ABM8TDU5</accession>
<feature type="transmembrane region" description="Helical" evidence="8">
    <location>
        <begin position="109"/>
        <end position="135"/>
    </location>
</feature>
<keyword evidence="7 8" id="KW-0472">Membrane</keyword>
<protein>
    <submittedName>
        <fullName evidence="10">Proline/betaine transporter</fullName>
    </submittedName>
</protein>
<keyword evidence="5" id="KW-0769">Symport</keyword>
<feature type="transmembrane region" description="Helical" evidence="8">
    <location>
        <begin position="236"/>
        <end position="257"/>
    </location>
</feature>
<evidence type="ECO:0000256" key="1">
    <source>
        <dbReference type="ARBA" id="ARBA00004651"/>
    </source>
</evidence>
<keyword evidence="6 8" id="KW-1133">Transmembrane helix</keyword>
<reference evidence="10 11" key="1">
    <citation type="submission" date="2021-03" db="EMBL/GenBank/DDBJ databases">
        <authorList>
            <person name="Peeters C."/>
        </authorList>
    </citation>
    <scope>NUCLEOTIDE SEQUENCE [LARGE SCALE GENOMIC DNA]</scope>
    <source>
        <strain evidence="10 11">LMG 26411</strain>
    </source>
</reference>
<proteinExistence type="predicted"/>
<feature type="transmembrane region" description="Helical" evidence="8">
    <location>
        <begin position="304"/>
        <end position="322"/>
    </location>
</feature>